<protein>
    <submittedName>
        <fullName evidence="2">Uncharacterized protein</fullName>
    </submittedName>
</protein>
<evidence type="ECO:0000256" key="1">
    <source>
        <dbReference type="SAM" id="MobiDB-lite"/>
    </source>
</evidence>
<dbReference type="GeneID" id="63720368"/>
<dbReference type="InParanoid" id="A0A151GFC9"/>
<accession>A0A151GFC9</accession>
<gene>
    <name evidence="2" type="ORF">DCS_07725</name>
</gene>
<feature type="region of interest" description="Disordered" evidence="1">
    <location>
        <begin position="82"/>
        <end position="146"/>
    </location>
</feature>
<evidence type="ECO:0000313" key="3">
    <source>
        <dbReference type="Proteomes" id="UP000076580"/>
    </source>
</evidence>
<dbReference type="AlphaFoldDB" id="A0A151GFC9"/>
<dbReference type="RefSeq" id="XP_040655113.1">
    <property type="nucleotide sequence ID" value="XM_040805009.1"/>
</dbReference>
<sequence>MAGGDRKWDAAADRDLCVALIVSSHEGRVVHNWSKVHAILQQLGHSFTKEAISQHFSKVVMKDFKARHGDAAALSLALAATVSDAGPSTPEPASKSSRKRKLASSSKTPTKRSLAEPRCDDDEKEMAKYDDEEYDNVGGDGSVPTPCVRKRVKNVAIDAANLIKKEREGAIVRSLRYQATNVLE</sequence>
<reference evidence="2 3" key="1">
    <citation type="journal article" date="2016" name="Sci. Rep.">
        <title>Insights into Adaptations to a Near-Obligate Nematode Endoparasitic Lifestyle from the Finished Genome of Drechmeria coniospora.</title>
        <authorList>
            <person name="Zhang L."/>
            <person name="Zhou Z."/>
            <person name="Guo Q."/>
            <person name="Fokkens L."/>
            <person name="Miskei M."/>
            <person name="Pocsi I."/>
            <person name="Zhang W."/>
            <person name="Chen M."/>
            <person name="Wang L."/>
            <person name="Sun Y."/>
            <person name="Donzelli B.G."/>
            <person name="Gibson D.M."/>
            <person name="Nelson D.R."/>
            <person name="Luo J.G."/>
            <person name="Rep M."/>
            <person name="Liu H."/>
            <person name="Yang S."/>
            <person name="Wang J."/>
            <person name="Krasnoff S.B."/>
            <person name="Xu Y."/>
            <person name="Molnar I."/>
            <person name="Lin M."/>
        </authorList>
    </citation>
    <scope>NUCLEOTIDE SEQUENCE [LARGE SCALE GENOMIC DNA]</scope>
    <source>
        <strain evidence="2 3">ARSEF 6962</strain>
    </source>
</reference>
<comment type="caution">
    <text evidence="2">The sequence shown here is derived from an EMBL/GenBank/DDBJ whole genome shotgun (WGS) entry which is preliminary data.</text>
</comment>
<evidence type="ECO:0000313" key="2">
    <source>
        <dbReference type="EMBL" id="KYK55761.1"/>
    </source>
</evidence>
<dbReference type="Proteomes" id="UP000076580">
    <property type="component" value="Chromosome 03"/>
</dbReference>
<keyword evidence="3" id="KW-1185">Reference proteome</keyword>
<dbReference type="EMBL" id="LAYC01000003">
    <property type="protein sequence ID" value="KYK55761.1"/>
    <property type="molecule type" value="Genomic_DNA"/>
</dbReference>
<dbReference type="STRING" id="98403.A0A151GFC9"/>
<name>A0A151GFC9_DRECN</name>
<feature type="compositionally biased region" description="Acidic residues" evidence="1">
    <location>
        <begin position="119"/>
        <end position="135"/>
    </location>
</feature>
<proteinExistence type="predicted"/>
<organism evidence="2 3">
    <name type="scientific">Drechmeria coniospora</name>
    <name type="common">Nematophagous fungus</name>
    <name type="synonym">Meria coniospora</name>
    <dbReference type="NCBI Taxonomy" id="98403"/>
    <lineage>
        <taxon>Eukaryota</taxon>
        <taxon>Fungi</taxon>
        <taxon>Dikarya</taxon>
        <taxon>Ascomycota</taxon>
        <taxon>Pezizomycotina</taxon>
        <taxon>Sordariomycetes</taxon>
        <taxon>Hypocreomycetidae</taxon>
        <taxon>Hypocreales</taxon>
        <taxon>Ophiocordycipitaceae</taxon>
        <taxon>Drechmeria</taxon>
    </lineage>
</organism>